<evidence type="ECO:0000259" key="7">
    <source>
        <dbReference type="PROSITE" id="PS50045"/>
    </source>
</evidence>
<dbReference type="EMBL" id="CP003273">
    <property type="protein sequence ID" value="AGL03207.1"/>
    <property type="molecule type" value="Genomic_DNA"/>
</dbReference>
<evidence type="ECO:0000256" key="1">
    <source>
        <dbReference type="ARBA" id="ARBA00022741"/>
    </source>
</evidence>
<feature type="domain" description="PAC" evidence="9">
    <location>
        <begin position="200"/>
        <end position="252"/>
    </location>
</feature>
<dbReference type="InterPro" id="IPR002078">
    <property type="entry name" value="Sigma_54_int"/>
</dbReference>
<dbReference type="Gene3D" id="1.10.10.60">
    <property type="entry name" value="Homeodomain-like"/>
    <property type="match status" value="1"/>
</dbReference>
<dbReference type="PROSITE" id="PS00675">
    <property type="entry name" value="SIGMA54_INTERACT_1"/>
    <property type="match status" value="1"/>
</dbReference>
<dbReference type="HOGENOM" id="CLU_000445_95_2_9"/>
<dbReference type="SUPFAM" id="SSF55785">
    <property type="entry name" value="PYP-like sensor domain (PAS domain)"/>
    <property type="match status" value="1"/>
</dbReference>
<evidence type="ECO:0000259" key="9">
    <source>
        <dbReference type="PROSITE" id="PS50113"/>
    </source>
</evidence>
<dbReference type="InterPro" id="IPR025944">
    <property type="entry name" value="Sigma_54_int_dom_CS"/>
</dbReference>
<dbReference type="CDD" id="cd00009">
    <property type="entry name" value="AAA"/>
    <property type="match status" value="1"/>
</dbReference>
<dbReference type="InterPro" id="IPR003593">
    <property type="entry name" value="AAA+_ATPase"/>
</dbReference>
<feature type="coiled-coil region" evidence="6">
    <location>
        <begin position="243"/>
        <end position="270"/>
    </location>
</feature>
<name>R4KNR5_9FIRM</name>
<evidence type="ECO:0000313" key="10">
    <source>
        <dbReference type="EMBL" id="AGL03207.1"/>
    </source>
</evidence>
<dbReference type="PROSITE" id="PS00676">
    <property type="entry name" value="SIGMA54_INTERACT_2"/>
    <property type="match status" value="1"/>
</dbReference>
<keyword evidence="3" id="KW-0805">Transcription regulation</keyword>
<dbReference type="Gene3D" id="3.30.450.20">
    <property type="entry name" value="PAS domain"/>
    <property type="match status" value="1"/>
</dbReference>
<evidence type="ECO:0000256" key="6">
    <source>
        <dbReference type="SAM" id="Coils"/>
    </source>
</evidence>
<dbReference type="KEGG" id="dgi:Desgi_3915"/>
<evidence type="ECO:0000313" key="11">
    <source>
        <dbReference type="Proteomes" id="UP000013520"/>
    </source>
</evidence>
<dbReference type="Proteomes" id="UP000013520">
    <property type="component" value="Chromosome"/>
</dbReference>
<dbReference type="PROSITE" id="PS50045">
    <property type="entry name" value="SIGMA54_INTERACT_4"/>
    <property type="match status" value="1"/>
</dbReference>
<keyword evidence="2" id="KW-0067">ATP-binding</keyword>
<dbReference type="InterPro" id="IPR058031">
    <property type="entry name" value="AAA_lid_NorR"/>
</dbReference>
<dbReference type="SUPFAM" id="SSF46689">
    <property type="entry name" value="Homeodomain-like"/>
    <property type="match status" value="1"/>
</dbReference>
<dbReference type="PANTHER" id="PTHR32071">
    <property type="entry name" value="TRANSCRIPTIONAL REGULATORY PROTEIN"/>
    <property type="match status" value="1"/>
</dbReference>
<dbReference type="Pfam" id="PF13426">
    <property type="entry name" value="PAS_9"/>
    <property type="match status" value="1"/>
</dbReference>
<dbReference type="PANTHER" id="PTHR32071:SF57">
    <property type="entry name" value="C4-DICARBOXYLATE TRANSPORT TRANSCRIPTIONAL REGULATORY PROTEIN DCTD"/>
    <property type="match status" value="1"/>
</dbReference>
<dbReference type="NCBIfam" id="TIGR00229">
    <property type="entry name" value="sensory_box"/>
    <property type="match status" value="1"/>
</dbReference>
<dbReference type="GO" id="GO:0003677">
    <property type="term" value="F:DNA binding"/>
    <property type="evidence" value="ECO:0007669"/>
    <property type="project" value="UniProtKB-KW"/>
</dbReference>
<dbReference type="PROSITE" id="PS50112">
    <property type="entry name" value="PAS"/>
    <property type="match status" value="1"/>
</dbReference>
<dbReference type="SMART" id="SM00091">
    <property type="entry name" value="PAS"/>
    <property type="match status" value="1"/>
</dbReference>
<dbReference type="Pfam" id="PF00158">
    <property type="entry name" value="Sigma54_activat"/>
    <property type="match status" value="1"/>
</dbReference>
<dbReference type="STRING" id="767817.Desgi_3915"/>
<dbReference type="PROSITE" id="PS00688">
    <property type="entry name" value="SIGMA54_INTERACT_3"/>
    <property type="match status" value="1"/>
</dbReference>
<sequence>MLMPYDIAGKEFIVLQETGNLINIDEDMLAENIRYIVLTNNGLVNRVFNVSALCRDYLKNIDCSQINIDNMTPSIQFAVYLQDIEFIDLQSIDAEVIVLIDESKSITGIIDDLSKIKQLIESFLDYNQDIKETLLEYEKIFENLDEEIFVSDQNGYIIRLNPAAERICGLKNSEAVGRHVTELEREGYYSSSITMPVLHQKKKVNMIQQMKSGKKVIGTAVPVFNAEGEIVRVISTSKDLEELTKLQLKLEERDNEIMRKTSEINALREEILSSVNFIYKSKEMHYIKETIAKVAGLDLTVLIQGESGVGKEVITKAIHALSARRKHPFIKINCGLIPENLIESELFGYESGAFTGATKGGKLGKIELANNGTLFLDEIGEFPLMIQVKLLEFLQDREICKVGGTKKIKINTRVIAATNRSLPEMVEEGTFRKDLYYRLNVIPLIIPPLRERREDIPVLVDFFLKKFNQKYGMNKMIEPGLIDIFYSYNWPGNVRELEHVMERAIVISESDIVKINTVENFLEIKATSKKVICTDLIPLKQAKRELEEQLVKTAYEIYKSTYKAAKVLEVDQSTIVKLLKKYK</sequence>
<dbReference type="AlphaFoldDB" id="R4KNR5"/>
<dbReference type="SUPFAM" id="SSF52540">
    <property type="entry name" value="P-loop containing nucleoside triphosphate hydrolases"/>
    <property type="match status" value="1"/>
</dbReference>
<organism evidence="10 11">
    <name type="scientific">Desulfoscipio gibsoniae DSM 7213</name>
    <dbReference type="NCBI Taxonomy" id="767817"/>
    <lineage>
        <taxon>Bacteria</taxon>
        <taxon>Bacillati</taxon>
        <taxon>Bacillota</taxon>
        <taxon>Clostridia</taxon>
        <taxon>Eubacteriales</taxon>
        <taxon>Desulfallaceae</taxon>
        <taxon>Desulfoscipio</taxon>
    </lineage>
</organism>
<evidence type="ECO:0000256" key="2">
    <source>
        <dbReference type="ARBA" id="ARBA00022840"/>
    </source>
</evidence>
<dbReference type="GO" id="GO:0006355">
    <property type="term" value="P:regulation of DNA-templated transcription"/>
    <property type="evidence" value="ECO:0007669"/>
    <property type="project" value="InterPro"/>
</dbReference>
<keyword evidence="4" id="KW-0238">DNA-binding</keyword>
<keyword evidence="5" id="KW-0804">Transcription</keyword>
<keyword evidence="11" id="KW-1185">Reference proteome</keyword>
<dbReference type="InterPro" id="IPR027417">
    <property type="entry name" value="P-loop_NTPase"/>
</dbReference>
<dbReference type="Gene3D" id="3.40.50.300">
    <property type="entry name" value="P-loop containing nucleotide triphosphate hydrolases"/>
    <property type="match status" value="1"/>
</dbReference>
<keyword evidence="6" id="KW-0175">Coiled coil</keyword>
<gene>
    <name evidence="10" type="ORF">Desgi_3915</name>
</gene>
<dbReference type="Gene3D" id="1.10.8.60">
    <property type="match status" value="1"/>
</dbReference>
<evidence type="ECO:0000256" key="3">
    <source>
        <dbReference type="ARBA" id="ARBA00023015"/>
    </source>
</evidence>
<dbReference type="InterPro" id="IPR000700">
    <property type="entry name" value="PAS-assoc_C"/>
</dbReference>
<dbReference type="FunFam" id="3.40.50.300:FF:000006">
    <property type="entry name" value="DNA-binding transcriptional regulator NtrC"/>
    <property type="match status" value="1"/>
</dbReference>
<accession>R4KNR5</accession>
<dbReference type="InterPro" id="IPR009057">
    <property type="entry name" value="Homeodomain-like_sf"/>
</dbReference>
<keyword evidence="1" id="KW-0547">Nucleotide-binding</keyword>
<evidence type="ECO:0000256" key="4">
    <source>
        <dbReference type="ARBA" id="ARBA00023125"/>
    </source>
</evidence>
<dbReference type="Pfam" id="PF25601">
    <property type="entry name" value="AAA_lid_14"/>
    <property type="match status" value="1"/>
</dbReference>
<feature type="domain" description="Sigma-54 factor interaction" evidence="7">
    <location>
        <begin position="277"/>
        <end position="506"/>
    </location>
</feature>
<dbReference type="InterPro" id="IPR025662">
    <property type="entry name" value="Sigma_54_int_dom_ATP-bd_1"/>
</dbReference>
<dbReference type="GO" id="GO:0005524">
    <property type="term" value="F:ATP binding"/>
    <property type="evidence" value="ECO:0007669"/>
    <property type="project" value="UniProtKB-KW"/>
</dbReference>
<proteinExistence type="predicted"/>
<feature type="domain" description="PAS" evidence="8">
    <location>
        <begin position="133"/>
        <end position="183"/>
    </location>
</feature>
<reference evidence="10 11" key="1">
    <citation type="submission" date="2012-01" db="EMBL/GenBank/DDBJ databases">
        <title>Complete sequence of Desulfotomaculum gibsoniae DSM 7213.</title>
        <authorList>
            <consortium name="US DOE Joint Genome Institute"/>
            <person name="Lucas S."/>
            <person name="Han J."/>
            <person name="Lapidus A."/>
            <person name="Cheng J.-F."/>
            <person name="Goodwin L."/>
            <person name="Pitluck S."/>
            <person name="Peters L."/>
            <person name="Ovchinnikova G."/>
            <person name="Teshima H."/>
            <person name="Detter J.C."/>
            <person name="Han C."/>
            <person name="Tapia R."/>
            <person name="Land M."/>
            <person name="Hauser L."/>
            <person name="Kyrpides N."/>
            <person name="Ivanova N."/>
            <person name="Pagani I."/>
            <person name="Parshina S."/>
            <person name="Plugge C."/>
            <person name="Muyzer G."/>
            <person name="Kuever J."/>
            <person name="Ivanova A."/>
            <person name="Nazina T."/>
            <person name="Klenk H.-P."/>
            <person name="Brambilla E."/>
            <person name="Spring S."/>
            <person name="Stams A.F."/>
            <person name="Woyke T."/>
        </authorList>
    </citation>
    <scope>NUCLEOTIDE SEQUENCE [LARGE SCALE GENOMIC DNA]</scope>
    <source>
        <strain evidence="10 11">DSM 7213</strain>
    </source>
</reference>
<protein>
    <submittedName>
        <fullName evidence="10">PAS domain S-box</fullName>
    </submittedName>
</protein>
<dbReference type="PROSITE" id="PS50113">
    <property type="entry name" value="PAC"/>
    <property type="match status" value="1"/>
</dbReference>
<dbReference type="eggNOG" id="COG3829">
    <property type="taxonomic scope" value="Bacteria"/>
</dbReference>
<dbReference type="InterPro" id="IPR035965">
    <property type="entry name" value="PAS-like_dom_sf"/>
</dbReference>
<dbReference type="InterPro" id="IPR025943">
    <property type="entry name" value="Sigma_54_int_dom_ATP-bd_2"/>
</dbReference>
<evidence type="ECO:0000259" key="8">
    <source>
        <dbReference type="PROSITE" id="PS50112"/>
    </source>
</evidence>
<dbReference type="InterPro" id="IPR000014">
    <property type="entry name" value="PAS"/>
</dbReference>
<evidence type="ECO:0000256" key="5">
    <source>
        <dbReference type="ARBA" id="ARBA00023163"/>
    </source>
</evidence>
<dbReference type="SMART" id="SM00382">
    <property type="entry name" value="AAA"/>
    <property type="match status" value="1"/>
</dbReference>
<dbReference type="RefSeq" id="WP_006524411.1">
    <property type="nucleotide sequence ID" value="NC_021184.1"/>
</dbReference>
<dbReference type="CDD" id="cd00130">
    <property type="entry name" value="PAS"/>
    <property type="match status" value="1"/>
</dbReference>